<evidence type="ECO:0000313" key="2">
    <source>
        <dbReference type="Proteomes" id="UP000245489"/>
    </source>
</evidence>
<name>A0A316EDI0_9BACT</name>
<dbReference type="EMBL" id="QGGO01000003">
    <property type="protein sequence ID" value="PWK28649.1"/>
    <property type="molecule type" value="Genomic_DNA"/>
</dbReference>
<dbReference type="OrthoDB" id="884792at2"/>
<dbReference type="Proteomes" id="UP000245489">
    <property type="component" value="Unassembled WGS sequence"/>
</dbReference>
<accession>A0A316EDI0</accession>
<reference evidence="1 2" key="1">
    <citation type="submission" date="2018-05" db="EMBL/GenBank/DDBJ databases">
        <title>Genomic Encyclopedia of Archaeal and Bacterial Type Strains, Phase II (KMG-II): from individual species to whole genera.</title>
        <authorList>
            <person name="Goeker M."/>
        </authorList>
    </citation>
    <scope>NUCLEOTIDE SEQUENCE [LARGE SCALE GENOMIC DNA]</scope>
    <source>
        <strain evidence="1 2">DSM 22214</strain>
    </source>
</reference>
<sequence>MKQLIENTFPCQTGKCIEIRNESKFWIDEHPEKVEFGQIPKKSFVLLQTNDDLLFTVLNPTQKEITFLAIDEGVFQGTIEYSDGRCDFALFDDRRFCFVENKNVNLKHRRQERLSAFDQLKETILKFKEKLDFGNYQVEAQVSFKASQIYPRQRSSNQNKVVEFEDELNVALFENNNIEF</sequence>
<dbReference type="RefSeq" id="WP_109741627.1">
    <property type="nucleotide sequence ID" value="NZ_QGGO01000003.1"/>
</dbReference>
<proteinExistence type="predicted"/>
<evidence type="ECO:0000313" key="1">
    <source>
        <dbReference type="EMBL" id="PWK28649.1"/>
    </source>
</evidence>
<organism evidence="1 2">
    <name type="scientific">Arcicella aurantiaca</name>
    <dbReference type="NCBI Taxonomy" id="591202"/>
    <lineage>
        <taxon>Bacteria</taxon>
        <taxon>Pseudomonadati</taxon>
        <taxon>Bacteroidota</taxon>
        <taxon>Cytophagia</taxon>
        <taxon>Cytophagales</taxon>
        <taxon>Flectobacillaceae</taxon>
        <taxon>Arcicella</taxon>
    </lineage>
</organism>
<dbReference type="AlphaFoldDB" id="A0A316EDI0"/>
<comment type="caution">
    <text evidence="1">The sequence shown here is derived from an EMBL/GenBank/DDBJ whole genome shotgun (WGS) entry which is preliminary data.</text>
</comment>
<protein>
    <submittedName>
        <fullName evidence="1">Uncharacterized protein</fullName>
    </submittedName>
</protein>
<gene>
    <name evidence="1" type="ORF">LV89_00854</name>
</gene>
<keyword evidence="2" id="KW-1185">Reference proteome</keyword>